<dbReference type="InterPro" id="IPR012334">
    <property type="entry name" value="Pectin_lyas_fold"/>
</dbReference>
<dbReference type="AlphaFoldDB" id="A0AAW3ZN81"/>
<dbReference type="EMBL" id="JACYTR010000012">
    <property type="protein sequence ID" value="MBD8525756.1"/>
    <property type="molecule type" value="Genomic_DNA"/>
</dbReference>
<dbReference type="SUPFAM" id="SSF51126">
    <property type="entry name" value="Pectin lyase-like"/>
    <property type="match status" value="1"/>
</dbReference>
<evidence type="ECO:0008006" key="4">
    <source>
        <dbReference type="Google" id="ProtNLM"/>
    </source>
</evidence>
<dbReference type="SMART" id="SM00710">
    <property type="entry name" value="PbH1"/>
    <property type="match status" value="6"/>
</dbReference>
<feature type="signal peptide" evidence="1">
    <location>
        <begin position="1"/>
        <end position="24"/>
    </location>
</feature>
<keyword evidence="3" id="KW-1185">Reference proteome</keyword>
<dbReference type="InterPro" id="IPR011050">
    <property type="entry name" value="Pectin_lyase_fold/virulence"/>
</dbReference>
<dbReference type="PANTHER" id="PTHR11319:SF35">
    <property type="entry name" value="OUTER MEMBRANE PROTEIN PMPC-RELATED"/>
    <property type="match status" value="1"/>
</dbReference>
<proteinExistence type="predicted"/>
<evidence type="ECO:0000313" key="2">
    <source>
        <dbReference type="EMBL" id="MBD8525756.1"/>
    </source>
</evidence>
<name>A0AAW3ZN81_9GAMM</name>
<dbReference type="InterPro" id="IPR006626">
    <property type="entry name" value="PbH1"/>
</dbReference>
<dbReference type="InterPro" id="IPR059226">
    <property type="entry name" value="Choice_anch_Q_dom"/>
</dbReference>
<dbReference type="RefSeq" id="WP_192029122.1">
    <property type="nucleotide sequence ID" value="NZ_JACYTR010000012.1"/>
</dbReference>
<dbReference type="Proteomes" id="UP000613768">
    <property type="component" value="Unassembled WGS sequence"/>
</dbReference>
<comment type="caution">
    <text evidence="2">The sequence shown here is derived from an EMBL/GenBank/DDBJ whole genome shotgun (WGS) entry which is preliminary data.</text>
</comment>
<evidence type="ECO:0000313" key="3">
    <source>
        <dbReference type="Proteomes" id="UP000613768"/>
    </source>
</evidence>
<protein>
    <recommendedName>
        <fullName evidence="4">Right handed beta helix domain-containing protein</fullName>
    </recommendedName>
</protein>
<feature type="chain" id="PRO_5043453222" description="Right handed beta helix domain-containing protein" evidence="1">
    <location>
        <begin position="25"/>
        <end position="522"/>
    </location>
</feature>
<accession>A0AAW3ZN81</accession>
<reference evidence="2 3" key="1">
    <citation type="submission" date="2020-09" db="EMBL/GenBank/DDBJ databases">
        <title>Pseudoxanthomonas sp. CAU 1598 isolated from sand of Yaerae Beach.</title>
        <authorList>
            <person name="Kim W."/>
        </authorList>
    </citation>
    <scope>NUCLEOTIDE SEQUENCE [LARGE SCALE GENOMIC DNA]</scope>
    <source>
        <strain evidence="2 3">CAU 1598</strain>
    </source>
</reference>
<dbReference type="NCBIfam" id="NF041518">
    <property type="entry name" value="choice_anch_Q"/>
    <property type="match status" value="1"/>
</dbReference>
<dbReference type="PANTHER" id="PTHR11319">
    <property type="entry name" value="G PROTEIN-COUPLED RECEPTOR-RELATED"/>
    <property type="match status" value="1"/>
</dbReference>
<sequence length="522" mass="53374">MNAIALISLSAALGLALSANSAAAQSFCAPVVAESTGGAVVLGNGSPNSFTTAQLQAALDAGGVIRLNLGAAPTTFTVTQTLQIGRAVVLDGGGTATLSGAGLRQIMYISSDNPAPDAPLFTVTLQNISFRDGNTAGGRGGAIYKEQDFEFPHKVSLKLVNCRFDDNVAALVGSAQDDGGGAFYGEQLNRIDIGNCVFSGNSGSNGGALYSLGSLRLNIVDSRFEDNHAIGSGGNPGNGGNGGAIGVDGAERLVDICRTQLVDNSSNAFGGAFFSVMYDMLSRSRFEDVLVQGNRQLSSSEHSGGLYLQDGPWALERVSVIDNEARGFGGLFVAGDAPGTIRNATFSGNVARTGLGAAMALTSTAPIDIVNTTIANNVSTDAFAAGISIGASNQLRLTNVLFANNSGGNRFVNWAMNNPASLDGGGNRQWPQTRPMDGGNETPVTSTAVFSDPMLPAMAADNGGAVPTLALPVDSTAINAGVLTALVPNADARCESRVGAVDVGSYERQPQGRIFRDGFDGC</sequence>
<organism evidence="2 3">
    <name type="scientific">Pseudomarimonas arenosa</name>
    <dbReference type="NCBI Taxonomy" id="2774145"/>
    <lineage>
        <taxon>Bacteria</taxon>
        <taxon>Pseudomonadati</taxon>
        <taxon>Pseudomonadota</taxon>
        <taxon>Gammaproteobacteria</taxon>
        <taxon>Lysobacterales</taxon>
        <taxon>Lysobacteraceae</taxon>
        <taxon>Pseudomarimonas</taxon>
    </lineage>
</organism>
<gene>
    <name evidence="2" type="ORF">IFO71_08365</name>
</gene>
<keyword evidence="1" id="KW-0732">Signal</keyword>
<dbReference type="Gene3D" id="2.160.20.10">
    <property type="entry name" value="Single-stranded right-handed beta-helix, Pectin lyase-like"/>
    <property type="match status" value="1"/>
</dbReference>
<evidence type="ECO:0000256" key="1">
    <source>
        <dbReference type="SAM" id="SignalP"/>
    </source>
</evidence>